<name>A0ABS3QJD2_9BACT</name>
<dbReference type="RefSeq" id="WP_208177055.1">
    <property type="nucleotide sequence ID" value="NZ_JAGETZ010000011.1"/>
</dbReference>
<sequence>MTFRFNGWAVLLTLALLAGCQQAHKQSGTVYFGPTAVYRLPKGTHEAMPDTASTAFYERRFNFHPRFNQPLHRIVAGSPTETVYLGIAMPPVPANLQVLVEPDAVWQVVGRKALPSAAQLALLRGRNSEFNVRYVGKAKSGNVHVVNLLTRDSVVARSYYDAPKPYKGNLLL</sequence>
<accession>A0ABS3QJD2</accession>
<keyword evidence="1" id="KW-0732">Signal</keyword>
<evidence type="ECO:0000313" key="3">
    <source>
        <dbReference type="Proteomes" id="UP000664369"/>
    </source>
</evidence>
<reference evidence="2 3" key="1">
    <citation type="submission" date="2021-03" db="EMBL/GenBank/DDBJ databases">
        <authorList>
            <person name="Kim M.K."/>
        </authorList>
    </citation>
    <scope>NUCLEOTIDE SEQUENCE [LARGE SCALE GENOMIC DNA]</scope>
    <source>
        <strain evidence="2 3">BT442</strain>
    </source>
</reference>
<evidence type="ECO:0000313" key="2">
    <source>
        <dbReference type="EMBL" id="MBO2011360.1"/>
    </source>
</evidence>
<proteinExistence type="predicted"/>
<evidence type="ECO:0000256" key="1">
    <source>
        <dbReference type="SAM" id="SignalP"/>
    </source>
</evidence>
<dbReference type="EMBL" id="JAGETZ010000011">
    <property type="protein sequence ID" value="MBO2011360.1"/>
    <property type="molecule type" value="Genomic_DNA"/>
</dbReference>
<dbReference type="Proteomes" id="UP000664369">
    <property type="component" value="Unassembled WGS sequence"/>
</dbReference>
<keyword evidence="3" id="KW-1185">Reference proteome</keyword>
<feature type="chain" id="PRO_5047526407" description="DUF4251 domain-containing protein" evidence="1">
    <location>
        <begin position="26"/>
        <end position="172"/>
    </location>
</feature>
<protein>
    <recommendedName>
        <fullName evidence="4">DUF4251 domain-containing protein</fullName>
    </recommendedName>
</protein>
<comment type="caution">
    <text evidence="2">The sequence shown here is derived from an EMBL/GenBank/DDBJ whole genome shotgun (WGS) entry which is preliminary data.</text>
</comment>
<organism evidence="2 3">
    <name type="scientific">Hymenobacter negativus</name>
    <dbReference type="NCBI Taxonomy" id="2795026"/>
    <lineage>
        <taxon>Bacteria</taxon>
        <taxon>Pseudomonadati</taxon>
        <taxon>Bacteroidota</taxon>
        <taxon>Cytophagia</taxon>
        <taxon>Cytophagales</taxon>
        <taxon>Hymenobacteraceae</taxon>
        <taxon>Hymenobacter</taxon>
    </lineage>
</organism>
<evidence type="ECO:0008006" key="4">
    <source>
        <dbReference type="Google" id="ProtNLM"/>
    </source>
</evidence>
<feature type="signal peptide" evidence="1">
    <location>
        <begin position="1"/>
        <end position="25"/>
    </location>
</feature>
<dbReference type="PROSITE" id="PS51257">
    <property type="entry name" value="PROKAR_LIPOPROTEIN"/>
    <property type="match status" value="1"/>
</dbReference>
<gene>
    <name evidence="2" type="ORF">J4E00_20015</name>
</gene>